<comment type="caution">
    <text evidence="1">The sequence shown here is derived from an EMBL/GenBank/DDBJ whole genome shotgun (WGS) entry which is preliminary data.</text>
</comment>
<gene>
    <name evidence="1" type="ORF">E1298_23965</name>
</gene>
<name>A0A4R5BA19_9ACTN</name>
<dbReference type="Proteomes" id="UP000294513">
    <property type="component" value="Unassembled WGS sequence"/>
</dbReference>
<proteinExistence type="predicted"/>
<sequence length="87" mass="9652">MNALTTAHLERLAAELRGRGWEATVRAPKGRKQVVHVRNPREPGLNDDVGVDDAAYRWAWSGQVIGPLTETPGVADRIMHVLREVES</sequence>
<evidence type="ECO:0000313" key="2">
    <source>
        <dbReference type="Proteomes" id="UP000294513"/>
    </source>
</evidence>
<dbReference type="AlphaFoldDB" id="A0A4R5BA19"/>
<dbReference type="EMBL" id="SMKU01000136">
    <property type="protein sequence ID" value="TDD81510.1"/>
    <property type="molecule type" value="Genomic_DNA"/>
</dbReference>
<evidence type="ECO:0000313" key="1">
    <source>
        <dbReference type="EMBL" id="TDD81510.1"/>
    </source>
</evidence>
<organism evidence="1 2">
    <name type="scientific">Actinomadura rubrisoli</name>
    <dbReference type="NCBI Taxonomy" id="2530368"/>
    <lineage>
        <taxon>Bacteria</taxon>
        <taxon>Bacillati</taxon>
        <taxon>Actinomycetota</taxon>
        <taxon>Actinomycetes</taxon>
        <taxon>Streptosporangiales</taxon>
        <taxon>Thermomonosporaceae</taxon>
        <taxon>Actinomadura</taxon>
    </lineage>
</organism>
<reference evidence="1 2" key="1">
    <citation type="submission" date="2019-03" db="EMBL/GenBank/DDBJ databases">
        <title>Draft genome sequences of novel Actinobacteria.</title>
        <authorList>
            <person name="Sahin N."/>
            <person name="Ay H."/>
            <person name="Saygin H."/>
        </authorList>
    </citation>
    <scope>NUCLEOTIDE SEQUENCE [LARGE SCALE GENOMIC DNA]</scope>
    <source>
        <strain evidence="1 2">H3C3</strain>
    </source>
</reference>
<dbReference type="RefSeq" id="WP_131896924.1">
    <property type="nucleotide sequence ID" value="NZ_SMKU01000136.1"/>
</dbReference>
<keyword evidence="2" id="KW-1185">Reference proteome</keyword>
<dbReference type="OrthoDB" id="3482427at2"/>
<protein>
    <submittedName>
        <fullName evidence="1">Uncharacterized protein</fullName>
    </submittedName>
</protein>
<accession>A0A4R5BA19</accession>